<evidence type="ECO:0000256" key="6">
    <source>
        <dbReference type="SAM" id="MobiDB-lite"/>
    </source>
</evidence>
<evidence type="ECO:0000256" key="1">
    <source>
        <dbReference type="ARBA" id="ARBA00004173"/>
    </source>
</evidence>
<feature type="compositionally biased region" description="Basic and acidic residues" evidence="6">
    <location>
        <begin position="1"/>
        <end position="15"/>
    </location>
</feature>
<proteinExistence type="inferred from homology"/>
<comment type="caution">
    <text evidence="8">The sequence shown here is derived from an EMBL/GenBank/DDBJ whole genome shotgun (WGS) entry which is preliminary data.</text>
</comment>
<evidence type="ECO:0000256" key="3">
    <source>
        <dbReference type="ARBA" id="ARBA00023128"/>
    </source>
</evidence>
<dbReference type="PANTHER" id="PTHR23354">
    <property type="entry name" value="NUCLEOLAR PROTEIN 7/ESTROGEN RECEPTOR COACTIVATOR-RELATED"/>
    <property type="match status" value="1"/>
</dbReference>
<name>A0A0F4GSV0_9PEZI</name>
<dbReference type="SMART" id="SM00584">
    <property type="entry name" value="TLDc"/>
    <property type="match status" value="1"/>
</dbReference>
<keyword evidence="9" id="KW-1185">Reference proteome</keyword>
<feature type="domain" description="TLDc" evidence="7">
    <location>
        <begin position="126"/>
        <end position="365"/>
    </location>
</feature>
<evidence type="ECO:0000256" key="2">
    <source>
        <dbReference type="ARBA" id="ARBA00009540"/>
    </source>
</evidence>
<keyword evidence="3" id="KW-0496">Mitochondrion</keyword>
<dbReference type="PROSITE" id="PS51886">
    <property type="entry name" value="TLDC"/>
    <property type="match status" value="1"/>
</dbReference>
<comment type="function">
    <text evidence="4">May be involved in protection from oxidative damage.</text>
</comment>
<evidence type="ECO:0000259" key="7">
    <source>
        <dbReference type="PROSITE" id="PS51886"/>
    </source>
</evidence>
<sequence>MMSNRRTTETDDYSDHTANNEPPRPPLQGPQQQPQLSSTFQPLMSTFSYFADPVRYTVSGLVRRISIDDAPTPLAKALSANHNGSMHDPTTGYYNTPKRRLSPFQPPPLTPLSLSGYRENTPHKARLLRKSVAEEIRLLLPPRLQLQDTWRLTYSLEQDGSTLGTLYSLCDQHRGKRGGFVVVVRDGTGGVFGAYLSDAPRPQSSYYGSGECFLWRAFVLPALPDLMDLPPPPSADTTHAQRMTTIAVGTPRNGSSASLASLNVPGTGPDLKKATANGGHRNGGLAVPSEGIRFKAFPYTGENDFSIFCQQEYLSVGGGDGHYGLWLDRELRKGVSETCPTFGNEGLSEEGGKFEVLGVEVWYVGS</sequence>
<accession>A0A0F4GSV0</accession>
<gene>
    <name evidence="8" type="ORF">TI39_contig336g00066</name>
</gene>
<dbReference type="GO" id="GO:0006979">
    <property type="term" value="P:response to oxidative stress"/>
    <property type="evidence" value="ECO:0007669"/>
    <property type="project" value="TreeGrafter"/>
</dbReference>
<dbReference type="OrthoDB" id="26679at2759"/>
<evidence type="ECO:0000313" key="8">
    <source>
        <dbReference type="EMBL" id="KJY00329.1"/>
    </source>
</evidence>
<comment type="subcellular location">
    <subcellularLocation>
        <location evidence="1">Mitochondrion</location>
    </subcellularLocation>
</comment>
<evidence type="ECO:0000313" key="9">
    <source>
        <dbReference type="Proteomes" id="UP000033647"/>
    </source>
</evidence>
<dbReference type="Pfam" id="PF07534">
    <property type="entry name" value="TLD"/>
    <property type="match status" value="2"/>
</dbReference>
<dbReference type="EMBL" id="LAFY01000328">
    <property type="protein sequence ID" value="KJY00329.1"/>
    <property type="molecule type" value="Genomic_DNA"/>
</dbReference>
<dbReference type="InterPro" id="IPR006571">
    <property type="entry name" value="TLDc_dom"/>
</dbReference>
<organism evidence="8 9">
    <name type="scientific">Zymoseptoria brevis</name>
    <dbReference type="NCBI Taxonomy" id="1047168"/>
    <lineage>
        <taxon>Eukaryota</taxon>
        <taxon>Fungi</taxon>
        <taxon>Dikarya</taxon>
        <taxon>Ascomycota</taxon>
        <taxon>Pezizomycotina</taxon>
        <taxon>Dothideomycetes</taxon>
        <taxon>Dothideomycetidae</taxon>
        <taxon>Mycosphaerellales</taxon>
        <taxon>Mycosphaerellaceae</taxon>
        <taxon>Zymoseptoria</taxon>
    </lineage>
</organism>
<evidence type="ECO:0000256" key="4">
    <source>
        <dbReference type="ARBA" id="ARBA00037112"/>
    </source>
</evidence>
<dbReference type="AlphaFoldDB" id="A0A0F4GSV0"/>
<dbReference type="GO" id="GO:0005634">
    <property type="term" value="C:nucleus"/>
    <property type="evidence" value="ECO:0007669"/>
    <property type="project" value="TreeGrafter"/>
</dbReference>
<dbReference type="Proteomes" id="UP000033647">
    <property type="component" value="Unassembled WGS sequence"/>
</dbReference>
<feature type="region of interest" description="Disordered" evidence="6">
    <location>
        <begin position="1"/>
        <end position="36"/>
    </location>
</feature>
<evidence type="ECO:0000256" key="5">
    <source>
        <dbReference type="ARBA" id="ARBA00040604"/>
    </source>
</evidence>
<protein>
    <recommendedName>
        <fullName evidence="5">Oxidation resistance protein 1</fullName>
    </recommendedName>
</protein>
<dbReference type="PANTHER" id="PTHR23354:SF62">
    <property type="entry name" value="MUSTARD, ISOFORM V"/>
    <property type="match status" value="1"/>
</dbReference>
<comment type="similarity">
    <text evidence="2">Belongs to the OXR1 family.</text>
</comment>
<reference evidence="8 9" key="1">
    <citation type="submission" date="2015-03" db="EMBL/GenBank/DDBJ databases">
        <title>RNA-seq based gene annotation and comparative genomics of four Zymoseptoria species reveal species-specific pathogenicity related genes and transposable element activity.</title>
        <authorList>
            <person name="Grandaubert J."/>
            <person name="Bhattacharyya A."/>
            <person name="Stukenbrock E.H."/>
        </authorList>
    </citation>
    <scope>NUCLEOTIDE SEQUENCE [LARGE SCALE GENOMIC DNA]</scope>
    <source>
        <strain evidence="8 9">Zb18110</strain>
    </source>
</reference>
<dbReference type="STRING" id="1047168.A0A0F4GSV0"/>
<dbReference type="GO" id="GO:0005739">
    <property type="term" value="C:mitochondrion"/>
    <property type="evidence" value="ECO:0007669"/>
    <property type="project" value="UniProtKB-SubCell"/>
</dbReference>